<accession>A0A1D6GPV1</accession>
<feature type="compositionally biased region" description="Basic and acidic residues" evidence="1">
    <location>
        <begin position="52"/>
        <end position="69"/>
    </location>
</feature>
<dbReference type="InterPro" id="IPR001810">
    <property type="entry name" value="F-box_dom"/>
</dbReference>
<dbReference type="PANTHER" id="PTHR48218">
    <property type="entry name" value="F-BOX DOMAIN CONTAINING PROTEIN"/>
    <property type="match status" value="1"/>
</dbReference>
<feature type="domain" description="F-box" evidence="2">
    <location>
        <begin position="95"/>
        <end position="130"/>
    </location>
</feature>
<organism evidence="3">
    <name type="scientific">Zea mays</name>
    <name type="common">Maize</name>
    <dbReference type="NCBI Taxonomy" id="4577"/>
    <lineage>
        <taxon>Eukaryota</taxon>
        <taxon>Viridiplantae</taxon>
        <taxon>Streptophyta</taxon>
        <taxon>Embryophyta</taxon>
        <taxon>Tracheophyta</taxon>
        <taxon>Spermatophyta</taxon>
        <taxon>Magnoliopsida</taxon>
        <taxon>Liliopsida</taxon>
        <taxon>Poales</taxon>
        <taxon>Poaceae</taxon>
        <taxon>PACMAD clade</taxon>
        <taxon>Panicoideae</taxon>
        <taxon>Andropogonodae</taxon>
        <taxon>Andropogoneae</taxon>
        <taxon>Tripsacinae</taxon>
        <taxon>Zea</taxon>
    </lineage>
</organism>
<name>A0A1D6GPV1_MAIZE</name>
<protein>
    <submittedName>
        <fullName evidence="3">F-box domain containing protein</fullName>
    </submittedName>
</protein>
<dbReference type="InterPro" id="IPR036047">
    <property type="entry name" value="F-box-like_dom_sf"/>
</dbReference>
<dbReference type="Gene3D" id="1.20.1280.50">
    <property type="match status" value="1"/>
</dbReference>
<feature type="region of interest" description="Disordered" evidence="1">
    <location>
        <begin position="1"/>
        <end position="84"/>
    </location>
</feature>
<evidence type="ECO:0000259" key="2">
    <source>
        <dbReference type="Pfam" id="PF12937"/>
    </source>
</evidence>
<proteinExistence type="predicted"/>
<dbReference type="ExpressionAtlas" id="A0A1D6GPV1">
    <property type="expression patterns" value="baseline and differential"/>
</dbReference>
<evidence type="ECO:0000256" key="1">
    <source>
        <dbReference type="SAM" id="MobiDB-lite"/>
    </source>
</evidence>
<dbReference type="AlphaFoldDB" id="A0A1D6GPV1"/>
<dbReference type="EMBL" id="CM000781">
    <property type="protein sequence ID" value="AQK65201.1"/>
    <property type="molecule type" value="Genomic_DNA"/>
</dbReference>
<gene>
    <name evidence="3" type="ORF">ZEAMMB73_Zm00001d014091</name>
</gene>
<evidence type="ECO:0000313" key="3">
    <source>
        <dbReference type="EMBL" id="AQK65201.1"/>
    </source>
</evidence>
<dbReference type="PANTHER" id="PTHR48218:SF3">
    <property type="entry name" value="OS07G0170800 PROTEIN"/>
    <property type="match status" value="1"/>
</dbReference>
<sequence>MTARSHQADPSRFFPIPIPLYPSPHTQSTDSLGVGHSHRPRRPQPTSPPGDRMAERERKRKRAAEEWERRKRGRKREKERQVGWTSDPVEALGEDVMGRVMEFLDARSVARCTAVSCAWRGVAADNRLWAPMVVLLLQFDDLLCGDENRKPYNSLEQSIEHLGAQVCWDRNETDGTAGLG</sequence>
<dbReference type="SUPFAM" id="SSF81383">
    <property type="entry name" value="F-box domain"/>
    <property type="match status" value="1"/>
</dbReference>
<reference evidence="3" key="1">
    <citation type="submission" date="2015-12" db="EMBL/GenBank/DDBJ databases">
        <title>Update maize B73 reference genome by single molecule sequencing technologies.</title>
        <authorList>
            <consortium name="Maize Genome Sequencing Project"/>
            <person name="Ware D."/>
        </authorList>
    </citation>
    <scope>NUCLEOTIDE SEQUENCE</scope>
    <source>
        <tissue evidence="3">Seedling</tissue>
    </source>
</reference>
<dbReference type="Pfam" id="PF12937">
    <property type="entry name" value="F-box-like"/>
    <property type="match status" value="1"/>
</dbReference>